<evidence type="ECO:0000256" key="1">
    <source>
        <dbReference type="ARBA" id="ARBA00023125"/>
    </source>
</evidence>
<dbReference type="InterPro" id="IPR010095">
    <property type="entry name" value="Cas12f1-like_TNB"/>
</dbReference>
<proteinExistence type="predicted"/>
<evidence type="ECO:0000313" key="3">
    <source>
        <dbReference type="EMBL" id="SFF65595.1"/>
    </source>
</evidence>
<evidence type="ECO:0000256" key="2">
    <source>
        <dbReference type="SAM" id="MobiDB-lite"/>
    </source>
</evidence>
<keyword evidence="1" id="KW-0238">DNA-binding</keyword>
<reference evidence="3 4" key="1">
    <citation type="submission" date="2016-10" db="EMBL/GenBank/DDBJ databases">
        <authorList>
            <person name="de Groot N.N."/>
        </authorList>
    </citation>
    <scope>NUCLEOTIDE SEQUENCE [LARGE SCALE GENOMIC DNA]</scope>
    <source>
        <strain evidence="3 4">OK461</strain>
    </source>
</reference>
<evidence type="ECO:0000313" key="4">
    <source>
        <dbReference type="Proteomes" id="UP000181942"/>
    </source>
</evidence>
<feature type="region of interest" description="Disordered" evidence="2">
    <location>
        <begin position="186"/>
        <end position="214"/>
    </location>
</feature>
<dbReference type="NCBIfam" id="TIGR01766">
    <property type="entry name" value="IS200/IS605 family accessory protein TnpB-like domain"/>
    <property type="match status" value="1"/>
</dbReference>
<accession>A0A1I2KEY8</accession>
<dbReference type="GO" id="GO:0003677">
    <property type="term" value="F:DNA binding"/>
    <property type="evidence" value="ECO:0007669"/>
    <property type="project" value="UniProtKB-KW"/>
</dbReference>
<dbReference type="Proteomes" id="UP000181942">
    <property type="component" value="Unassembled WGS sequence"/>
</dbReference>
<protein>
    <submittedName>
        <fullName evidence="3">Transposase, IS605 OrfB family, central region</fullName>
    </submittedName>
</protein>
<organism evidence="3 4">
    <name type="scientific">Streptomyces mirabilis</name>
    <dbReference type="NCBI Taxonomy" id="68239"/>
    <lineage>
        <taxon>Bacteria</taxon>
        <taxon>Bacillati</taxon>
        <taxon>Actinomycetota</taxon>
        <taxon>Actinomycetes</taxon>
        <taxon>Kitasatosporales</taxon>
        <taxon>Streptomycetaceae</taxon>
        <taxon>Streptomyces</taxon>
    </lineage>
</organism>
<name>A0A1I2KEY8_9ACTN</name>
<sequence length="214" mass="23621">MGEKGSKGVPGGYRSVRERQFPAPLVGPANARPGRYVLSARVTFPHRGPEWADRGEANRAVGYRIHHDVGRRRWYLTACWQYAPAPAVPLGTALAHGVIGVDTTRLLNWARTCRVQAIAIEDLDFTAEKTREKHGRKKKFRQVIHGLPTGRLRARLTSMADATGIAVIAVDPAYTSKGGAQYWQRPTTTTTRKTSRHDAVSVAVGRRAQGHPVR</sequence>
<gene>
    <name evidence="3" type="ORF">SAMN02787118_11096</name>
</gene>
<dbReference type="AlphaFoldDB" id="A0A1I2KEY8"/>
<dbReference type="EMBL" id="FONR01000010">
    <property type="protein sequence ID" value="SFF65595.1"/>
    <property type="molecule type" value="Genomic_DNA"/>
</dbReference>